<dbReference type="AlphaFoldDB" id="A0A7S8C6A8"/>
<dbReference type="InterPro" id="IPR006429">
    <property type="entry name" value="Phage_lambda_portal"/>
</dbReference>
<sequence>MKVTGLDRFILRLSPARGLDRIRARAAADVIAKRHFEAATPGRRTQNWRRPSGDANAANAPALTRLRNISRDLDRNNPWARHAKRIVSNHVVGWGIVPKPITPNARVKKRANELWNAWAYNPKACDWDGRLNFPAMQRAAVRTIAQDGEVLIRRRWLRMGDQDIPVQLQLLEADHLDMSRDLSPAPSGGVIVQGVEYDKRGKRVAYWLFEQHPGATARWTQRSFVSKRVPAEDILHVYRTDRIGQVRGVSWYAPIILRLKDFDEYEDATLMRQKIAACFSAFVTDVDGDGSPVGETDKEDPLIETLEPGMIQRLAPGENIVFGEPPQVSDHASFSKTSLRAVAAGFGVPYSALTGDFQNMPFSAARMERIEFRATISELQWDMLIPQFCDGAWSWAMEAAELAGRIVTLPGAEWTPPPPPMIEPDKEMIALQRAVRNGVKTFSEAIREMGYDPEEFLQEYADDLEMLDRFGIVLDTDARHRSQQGHPSDTGGDNGSADNGTTDEAKSDE</sequence>
<dbReference type="GO" id="GO:0019068">
    <property type="term" value="P:virion assembly"/>
    <property type="evidence" value="ECO:0007669"/>
    <property type="project" value="InterPro"/>
</dbReference>
<keyword evidence="3" id="KW-1185">Reference proteome</keyword>
<gene>
    <name evidence="2" type="ORF">HW532_15660</name>
</gene>
<feature type="region of interest" description="Disordered" evidence="1">
    <location>
        <begin position="479"/>
        <end position="509"/>
    </location>
</feature>
<dbReference type="RefSeq" id="WP_213161362.1">
    <property type="nucleotide sequence ID" value="NZ_CP058214.1"/>
</dbReference>
<dbReference type="Pfam" id="PF05136">
    <property type="entry name" value="Phage_portal_2"/>
    <property type="match status" value="1"/>
</dbReference>
<evidence type="ECO:0000313" key="3">
    <source>
        <dbReference type="Proteomes" id="UP000593594"/>
    </source>
</evidence>
<proteinExistence type="predicted"/>
<dbReference type="Proteomes" id="UP000593594">
    <property type="component" value="Chromosome"/>
</dbReference>
<organism evidence="2 3">
    <name type="scientific">Kaustia mangrovi</name>
    <dbReference type="NCBI Taxonomy" id="2593653"/>
    <lineage>
        <taxon>Bacteria</taxon>
        <taxon>Pseudomonadati</taxon>
        <taxon>Pseudomonadota</taxon>
        <taxon>Alphaproteobacteria</taxon>
        <taxon>Hyphomicrobiales</taxon>
        <taxon>Parvibaculaceae</taxon>
        <taxon>Kaustia</taxon>
    </lineage>
</organism>
<dbReference type="EMBL" id="CP058214">
    <property type="protein sequence ID" value="QPC43999.1"/>
    <property type="molecule type" value="Genomic_DNA"/>
</dbReference>
<dbReference type="GO" id="GO:0005198">
    <property type="term" value="F:structural molecule activity"/>
    <property type="evidence" value="ECO:0007669"/>
    <property type="project" value="InterPro"/>
</dbReference>
<protein>
    <submittedName>
        <fullName evidence="2">Phage portal protein</fullName>
    </submittedName>
</protein>
<dbReference type="NCBIfam" id="TIGR01539">
    <property type="entry name" value="portal_lambda"/>
    <property type="match status" value="1"/>
</dbReference>
<evidence type="ECO:0000313" key="2">
    <source>
        <dbReference type="EMBL" id="QPC43999.1"/>
    </source>
</evidence>
<accession>A0A7S8C6A8</accession>
<reference evidence="2 3" key="1">
    <citation type="submission" date="2020-06" db="EMBL/GenBank/DDBJ databases">
        <title>Genome sequence of 2 isolates from Red Sea Mangroves.</title>
        <authorList>
            <person name="Sefrji F."/>
            <person name="Michoud G."/>
            <person name="Merlino G."/>
            <person name="Daffonchio D."/>
        </authorList>
    </citation>
    <scope>NUCLEOTIDE SEQUENCE [LARGE SCALE GENOMIC DNA]</scope>
    <source>
        <strain evidence="2 3">R1DC25</strain>
    </source>
</reference>
<evidence type="ECO:0000256" key="1">
    <source>
        <dbReference type="SAM" id="MobiDB-lite"/>
    </source>
</evidence>
<dbReference type="KEGG" id="kmn:HW532_15660"/>
<name>A0A7S8C6A8_9HYPH</name>